<dbReference type="InterPro" id="IPR020904">
    <property type="entry name" value="Sc_DH/Rdtase_CS"/>
</dbReference>
<dbReference type="SUPFAM" id="SSF51735">
    <property type="entry name" value="NAD(P)-binding Rossmann-fold domains"/>
    <property type="match status" value="1"/>
</dbReference>
<dbReference type="PRINTS" id="PR00080">
    <property type="entry name" value="SDRFAMILY"/>
</dbReference>
<proteinExistence type="inferred from homology"/>
<dbReference type="Gene3D" id="3.40.50.720">
    <property type="entry name" value="NAD(P)-binding Rossmann-like Domain"/>
    <property type="match status" value="1"/>
</dbReference>
<dbReference type="InterPro" id="IPR002347">
    <property type="entry name" value="SDR_fam"/>
</dbReference>
<dbReference type="InterPro" id="IPR036291">
    <property type="entry name" value="NAD(P)-bd_dom_sf"/>
</dbReference>
<dbReference type="PRINTS" id="PR00081">
    <property type="entry name" value="GDHRDH"/>
</dbReference>
<evidence type="ECO:0000256" key="1">
    <source>
        <dbReference type="ARBA" id="ARBA00006484"/>
    </source>
</evidence>
<organism evidence="3 4">
    <name type="scientific">Sporichthya brevicatena</name>
    <dbReference type="NCBI Taxonomy" id="171442"/>
    <lineage>
        <taxon>Bacteria</taxon>
        <taxon>Bacillati</taxon>
        <taxon>Actinomycetota</taxon>
        <taxon>Actinomycetes</taxon>
        <taxon>Sporichthyales</taxon>
        <taxon>Sporichthyaceae</taxon>
        <taxon>Sporichthya</taxon>
    </lineage>
</organism>
<dbReference type="InterPro" id="IPR057326">
    <property type="entry name" value="KR_dom"/>
</dbReference>
<dbReference type="RefSeq" id="WP_344603220.1">
    <property type="nucleotide sequence ID" value="NZ_BAAAHE010000011.1"/>
</dbReference>
<comment type="caution">
    <text evidence="3">The sequence shown here is derived from an EMBL/GenBank/DDBJ whole genome shotgun (WGS) entry which is preliminary data.</text>
</comment>
<gene>
    <name evidence="3" type="ORF">GCM10009547_15000</name>
</gene>
<dbReference type="PROSITE" id="PS00061">
    <property type="entry name" value="ADH_SHORT"/>
    <property type="match status" value="1"/>
</dbReference>
<name>A0ABP3RNR9_9ACTN</name>
<dbReference type="EMBL" id="BAAAHE010000011">
    <property type="protein sequence ID" value="GAA0614156.1"/>
    <property type="molecule type" value="Genomic_DNA"/>
</dbReference>
<evidence type="ECO:0000259" key="2">
    <source>
        <dbReference type="SMART" id="SM00822"/>
    </source>
</evidence>
<feature type="domain" description="Ketoreductase" evidence="2">
    <location>
        <begin position="11"/>
        <end position="190"/>
    </location>
</feature>
<evidence type="ECO:0000313" key="4">
    <source>
        <dbReference type="Proteomes" id="UP001500957"/>
    </source>
</evidence>
<reference evidence="4" key="1">
    <citation type="journal article" date="2019" name="Int. J. Syst. Evol. Microbiol.">
        <title>The Global Catalogue of Microorganisms (GCM) 10K type strain sequencing project: providing services to taxonomists for standard genome sequencing and annotation.</title>
        <authorList>
            <consortium name="The Broad Institute Genomics Platform"/>
            <consortium name="The Broad Institute Genome Sequencing Center for Infectious Disease"/>
            <person name="Wu L."/>
            <person name="Ma J."/>
        </authorList>
    </citation>
    <scope>NUCLEOTIDE SEQUENCE [LARGE SCALE GENOMIC DNA]</scope>
    <source>
        <strain evidence="4">JCM 10671</strain>
    </source>
</reference>
<evidence type="ECO:0000313" key="3">
    <source>
        <dbReference type="EMBL" id="GAA0614156.1"/>
    </source>
</evidence>
<protein>
    <submittedName>
        <fullName evidence="3">SDR family oxidoreductase</fullName>
    </submittedName>
</protein>
<dbReference type="Proteomes" id="UP001500957">
    <property type="component" value="Unassembled WGS sequence"/>
</dbReference>
<keyword evidence="4" id="KW-1185">Reference proteome</keyword>
<comment type="similarity">
    <text evidence="1">Belongs to the short-chain dehydrogenases/reductases (SDR) family.</text>
</comment>
<sequence>MTTAQGELQDKVAVITGAARGIGAAIAEAYDKEGAIVVVSDIDGEGAERVAKGLSRGSAIQCDVTDEASVQALIDGTVAQHGRVDIAVANAGVGRPMALAEMNLAEWRKVTSVNLDGVFLTIRAAALAMAATGGGSIIGMASITGFKGSALIGDYAAAKAGVINLCKTAATEFRAHNVRVNAMCPTFLDTVLVQEAVPTFEAALGVPFDQIISQKQGRMGQVSDVTPLAVFLASERYRFSTGSAFVVDHGWLASLV</sequence>
<dbReference type="SMART" id="SM00822">
    <property type="entry name" value="PKS_KR"/>
    <property type="match status" value="1"/>
</dbReference>
<dbReference type="Pfam" id="PF13561">
    <property type="entry name" value="adh_short_C2"/>
    <property type="match status" value="1"/>
</dbReference>
<accession>A0ABP3RNR9</accession>
<dbReference type="PANTHER" id="PTHR42760">
    <property type="entry name" value="SHORT-CHAIN DEHYDROGENASES/REDUCTASES FAMILY MEMBER"/>
    <property type="match status" value="1"/>
</dbReference>